<evidence type="ECO:0000256" key="2">
    <source>
        <dbReference type="SAM" id="Phobius"/>
    </source>
</evidence>
<evidence type="ECO:0000313" key="3">
    <source>
        <dbReference type="EMBL" id="MEQ3362211.1"/>
    </source>
</evidence>
<comment type="caution">
    <text evidence="3">The sequence shown here is derived from an EMBL/GenBank/DDBJ whole genome shotgun (WGS) entry which is preliminary data.</text>
</comment>
<feature type="compositionally biased region" description="Low complexity" evidence="1">
    <location>
        <begin position="22"/>
        <end position="32"/>
    </location>
</feature>
<dbReference type="Pfam" id="PF06541">
    <property type="entry name" value="ABC_trans_CmpB"/>
    <property type="match status" value="1"/>
</dbReference>
<keyword evidence="2" id="KW-0472">Membrane</keyword>
<feature type="transmembrane region" description="Helical" evidence="2">
    <location>
        <begin position="72"/>
        <end position="96"/>
    </location>
</feature>
<keyword evidence="4" id="KW-1185">Reference proteome</keyword>
<feature type="transmembrane region" description="Helical" evidence="2">
    <location>
        <begin position="218"/>
        <end position="239"/>
    </location>
</feature>
<dbReference type="EMBL" id="JBBNOP010000003">
    <property type="protein sequence ID" value="MEQ3362211.1"/>
    <property type="molecule type" value="Genomic_DNA"/>
</dbReference>
<evidence type="ECO:0000256" key="1">
    <source>
        <dbReference type="SAM" id="MobiDB-lite"/>
    </source>
</evidence>
<evidence type="ECO:0000313" key="4">
    <source>
        <dbReference type="Proteomes" id="UP001487305"/>
    </source>
</evidence>
<feature type="transmembrane region" description="Helical" evidence="2">
    <location>
        <begin position="108"/>
        <end position="127"/>
    </location>
</feature>
<organism evidence="3 4">
    <name type="scientific">Raoultibacter massiliensis</name>
    <dbReference type="NCBI Taxonomy" id="1852371"/>
    <lineage>
        <taxon>Bacteria</taxon>
        <taxon>Bacillati</taxon>
        <taxon>Actinomycetota</taxon>
        <taxon>Coriobacteriia</taxon>
        <taxon>Eggerthellales</taxon>
        <taxon>Eggerthellaceae</taxon>
        <taxon>Raoultibacter</taxon>
    </lineage>
</organism>
<dbReference type="Proteomes" id="UP001487305">
    <property type="component" value="Unassembled WGS sequence"/>
</dbReference>
<gene>
    <name evidence="3" type="ORF">AAA083_04375</name>
</gene>
<accession>A0ABV1JCZ1</accession>
<name>A0ABV1JCZ1_9ACTN</name>
<dbReference type="InterPro" id="IPR010540">
    <property type="entry name" value="CmpB_TMEM229"/>
</dbReference>
<dbReference type="RefSeq" id="WP_102374725.1">
    <property type="nucleotide sequence ID" value="NZ_JBBNOP010000003.1"/>
</dbReference>
<sequence length="280" mass="31298">MGKQTEKTGSDQIEADEGRGESSASNPSVDPSSPHDAKAACEENPKENPFVEFATELKAQIFHNQGFLKIDYFTMFWLFVAGSVIGLTVETIYHAIVFGGWESRAGLVWGPFSPIYGSGAVLLTLFLNRYYHSHNLVIFLVSMVVGSAIEYVTSWGMETFWGAIAWDYTGTFGSIQGRTNFFFGMMWGMLGLVWVRIIMPVVKRVFSHVDSKNKVARVLTVLMTLFMAANIVCTCLALDRESQRMANIPATDPIQKFCDDVFPDSYLQARFQNMTVTAKK</sequence>
<protein>
    <submittedName>
        <fullName evidence="3">ABC transporter permease</fullName>
    </submittedName>
</protein>
<keyword evidence="2" id="KW-0812">Transmembrane</keyword>
<feature type="transmembrane region" description="Helical" evidence="2">
    <location>
        <begin position="177"/>
        <end position="197"/>
    </location>
</feature>
<feature type="region of interest" description="Disordered" evidence="1">
    <location>
        <begin position="1"/>
        <end position="41"/>
    </location>
</feature>
<reference evidence="3 4" key="1">
    <citation type="submission" date="2024-04" db="EMBL/GenBank/DDBJ databases">
        <title>Human intestinal bacterial collection.</title>
        <authorList>
            <person name="Pauvert C."/>
            <person name="Hitch T.C.A."/>
            <person name="Clavel T."/>
        </authorList>
    </citation>
    <scope>NUCLEOTIDE SEQUENCE [LARGE SCALE GENOMIC DNA]</scope>
    <source>
        <strain evidence="3 4">CLA-KB-H42</strain>
    </source>
</reference>
<proteinExistence type="predicted"/>
<feature type="transmembrane region" description="Helical" evidence="2">
    <location>
        <begin position="136"/>
        <end position="157"/>
    </location>
</feature>
<keyword evidence="2" id="KW-1133">Transmembrane helix</keyword>